<dbReference type="AlphaFoldDB" id="A0A6C0JCK1"/>
<name>A0A6C0JCK1_9ZZZZ</name>
<sequence length="262" mass="30626">MNTHHTRTDNILKNLTKYMLTPKLMATITRNVVPIHKYQTTKPKKVSSEDANTRNRNSLFISGEKDQLFWIFYVMRYGMEDYHQLNKRYFVREKEVKIELITKILKSKALLKDKKVSKISTCTTELMNDASISLKTFEVLCYIEKLDFVFANKDIMFSTYDNEISNNAEDDDKCYTIIHHMNDYYGMDTNTSSQFDHLKKNRFNVVSLSKPILGISSYKVDDIILLAKQLLIDTTTDVKRKTKGDIYNDVKSKVTVKYSNDD</sequence>
<dbReference type="EMBL" id="MN740360">
    <property type="protein sequence ID" value="QHU02570.1"/>
    <property type="molecule type" value="Genomic_DNA"/>
</dbReference>
<evidence type="ECO:0000313" key="1">
    <source>
        <dbReference type="EMBL" id="QHU02570.1"/>
    </source>
</evidence>
<protein>
    <submittedName>
        <fullName evidence="1">Uncharacterized protein</fullName>
    </submittedName>
</protein>
<proteinExistence type="predicted"/>
<reference evidence="1" key="1">
    <citation type="journal article" date="2020" name="Nature">
        <title>Giant virus diversity and host interactions through global metagenomics.</title>
        <authorList>
            <person name="Schulz F."/>
            <person name="Roux S."/>
            <person name="Paez-Espino D."/>
            <person name="Jungbluth S."/>
            <person name="Walsh D.A."/>
            <person name="Denef V.J."/>
            <person name="McMahon K.D."/>
            <person name="Konstantinidis K.T."/>
            <person name="Eloe-Fadrosh E.A."/>
            <person name="Kyrpides N.C."/>
            <person name="Woyke T."/>
        </authorList>
    </citation>
    <scope>NUCLEOTIDE SEQUENCE</scope>
    <source>
        <strain evidence="1">GVMAG-M-3300025880-76</strain>
    </source>
</reference>
<accession>A0A6C0JCK1</accession>
<organism evidence="1">
    <name type="scientific">viral metagenome</name>
    <dbReference type="NCBI Taxonomy" id="1070528"/>
    <lineage>
        <taxon>unclassified sequences</taxon>
        <taxon>metagenomes</taxon>
        <taxon>organismal metagenomes</taxon>
    </lineage>
</organism>